<gene>
    <name evidence="1" type="ORF">J0X19_00295</name>
</gene>
<name>A0A939ERV3_9BACT</name>
<dbReference type="RefSeq" id="WP_206979887.1">
    <property type="nucleotide sequence ID" value="NZ_JAFLQZ010000001.1"/>
</dbReference>
<keyword evidence="2" id="KW-1185">Reference proteome</keyword>
<organism evidence="1 2">
    <name type="scientific">Hymenobacter telluris</name>
    <dbReference type="NCBI Taxonomy" id="2816474"/>
    <lineage>
        <taxon>Bacteria</taxon>
        <taxon>Pseudomonadati</taxon>
        <taxon>Bacteroidota</taxon>
        <taxon>Cytophagia</taxon>
        <taxon>Cytophagales</taxon>
        <taxon>Hymenobacteraceae</taxon>
        <taxon>Hymenobacter</taxon>
    </lineage>
</organism>
<dbReference type="Proteomes" id="UP000664144">
    <property type="component" value="Unassembled WGS sequence"/>
</dbReference>
<reference evidence="1" key="1">
    <citation type="submission" date="2021-03" db="EMBL/GenBank/DDBJ databases">
        <authorList>
            <person name="Kim M.K."/>
        </authorList>
    </citation>
    <scope>NUCLEOTIDE SEQUENCE</scope>
    <source>
        <strain evidence="1">BT186</strain>
    </source>
</reference>
<dbReference type="EMBL" id="JAFLQZ010000001">
    <property type="protein sequence ID" value="MBO0356370.1"/>
    <property type="molecule type" value="Genomic_DNA"/>
</dbReference>
<evidence type="ECO:0008006" key="3">
    <source>
        <dbReference type="Google" id="ProtNLM"/>
    </source>
</evidence>
<sequence>MKRVKKLKQAFGTVEEGHFAAFPVKFSNVQVSRVIFGNTRGCAYCFPHGPETSNATLAKQQRSWKHYRRTQWKP</sequence>
<dbReference type="AlphaFoldDB" id="A0A939ERV3"/>
<protein>
    <recommendedName>
        <fullName evidence="3">Phosphate ABC transporter substrate-binding protein</fullName>
    </recommendedName>
</protein>
<evidence type="ECO:0000313" key="2">
    <source>
        <dbReference type="Proteomes" id="UP000664144"/>
    </source>
</evidence>
<evidence type="ECO:0000313" key="1">
    <source>
        <dbReference type="EMBL" id="MBO0356370.1"/>
    </source>
</evidence>
<proteinExistence type="predicted"/>
<accession>A0A939ERV3</accession>
<comment type="caution">
    <text evidence="1">The sequence shown here is derived from an EMBL/GenBank/DDBJ whole genome shotgun (WGS) entry which is preliminary data.</text>
</comment>